<accession>A0ACB9QI16</accession>
<sequence>MPPPSLNHPHQCSPPSPSRRLFPPATSSLSSRTSSPPLSAPSVPPSSTPSSRSTSLCGSGLEETEPETSGSVAAQPDHHTLIGLPGPVVVPGLRFREVLLMGLQRGTYGHVLNDAQVYYINISQPPLLSATVYAIYERTRDKEFVKEALPALVREFGFWTADNGPG</sequence>
<name>A0ACB9QI16_9MYRT</name>
<keyword evidence="2" id="KW-1185">Reference proteome</keyword>
<protein>
    <submittedName>
        <fullName evidence="1">Uncharacterized protein</fullName>
    </submittedName>
</protein>
<reference evidence="2" key="1">
    <citation type="journal article" date="2023" name="Front. Plant Sci.">
        <title>Chromosomal-level genome assembly of Melastoma candidum provides insights into trichome evolution.</title>
        <authorList>
            <person name="Zhong Y."/>
            <person name="Wu W."/>
            <person name="Sun C."/>
            <person name="Zou P."/>
            <person name="Liu Y."/>
            <person name="Dai S."/>
            <person name="Zhou R."/>
        </authorList>
    </citation>
    <scope>NUCLEOTIDE SEQUENCE [LARGE SCALE GENOMIC DNA]</scope>
</reference>
<evidence type="ECO:0000313" key="2">
    <source>
        <dbReference type="Proteomes" id="UP001057402"/>
    </source>
</evidence>
<dbReference type="EMBL" id="CM042885">
    <property type="protein sequence ID" value="KAI4364940.1"/>
    <property type="molecule type" value="Genomic_DNA"/>
</dbReference>
<evidence type="ECO:0000313" key="1">
    <source>
        <dbReference type="EMBL" id="KAI4364940.1"/>
    </source>
</evidence>
<dbReference type="Proteomes" id="UP001057402">
    <property type="component" value="Chromosome 6"/>
</dbReference>
<gene>
    <name evidence="1" type="ORF">MLD38_020971</name>
</gene>
<organism evidence="1 2">
    <name type="scientific">Melastoma candidum</name>
    <dbReference type="NCBI Taxonomy" id="119954"/>
    <lineage>
        <taxon>Eukaryota</taxon>
        <taxon>Viridiplantae</taxon>
        <taxon>Streptophyta</taxon>
        <taxon>Embryophyta</taxon>
        <taxon>Tracheophyta</taxon>
        <taxon>Spermatophyta</taxon>
        <taxon>Magnoliopsida</taxon>
        <taxon>eudicotyledons</taxon>
        <taxon>Gunneridae</taxon>
        <taxon>Pentapetalae</taxon>
        <taxon>rosids</taxon>
        <taxon>malvids</taxon>
        <taxon>Myrtales</taxon>
        <taxon>Melastomataceae</taxon>
        <taxon>Melastomatoideae</taxon>
        <taxon>Melastomateae</taxon>
        <taxon>Melastoma</taxon>
    </lineage>
</organism>
<comment type="caution">
    <text evidence="1">The sequence shown here is derived from an EMBL/GenBank/DDBJ whole genome shotgun (WGS) entry which is preliminary data.</text>
</comment>
<proteinExistence type="predicted"/>